<dbReference type="InterPro" id="IPR000719">
    <property type="entry name" value="Prot_kinase_dom"/>
</dbReference>
<dbReference type="Pfam" id="PF00069">
    <property type="entry name" value="Pkinase"/>
    <property type="match status" value="1"/>
</dbReference>
<keyword evidence="7" id="KW-1185">Reference proteome</keyword>
<evidence type="ECO:0000256" key="2">
    <source>
        <dbReference type="ARBA" id="ARBA00022741"/>
    </source>
</evidence>
<feature type="domain" description="Protein kinase" evidence="5">
    <location>
        <begin position="34"/>
        <end position="287"/>
    </location>
</feature>
<sequence length="666" mass="69763">MGDRADAVLPPPAWRRAAADADAVEHYTDPFKIFELIHPLGRGSYGAVHKARILASGDIVAVKIIPVGEAEELAAIQKEIAILRECNHPNVVKYYGSWRTRDSLWICMEYCAGGSVSDIMHTCGGGLEEEVIAYISGQTLAGLSYLHTMGKVHRDIKCGNILLTEAGEVKLADFGVAAQLTNTMSKRNTFIGTPHWMAPEVIQVSQYDGKVDIWALGISTIEMAEQFPPRWRVNPNRVIFQVVKDPPPRLADKERWSLTFQDFVAQCLQKDPRTRPTARYLQQHKFTAREGVAGAAVKALLPLVQQARTHMAEMALMAGIEAQQGAAGPADDGAYTWHEARGTLASPAQQPSYMPAYGGAAGTLVAAQQQHLQPPAGGYQGTVAASTPHPRVSEGGGAAAYAASPQGLGREDGRLGGTVVVRQSVDSGGGDGWGATVVSSVQPSPAGHRAGFGGTLQVRGSPGAAASPAPLPGGMAGEASRDYMAAVQAMEEGAVELAVSGLPTPGGRLLPAAKAPQTEAQRWVEKLHTLYSSGAVVPLPFLRATDAAPLALLGIDKGPPGAPPAAAAAEAQELGWEQALQEVVAESGNGSSEEGVGELPEAIVTAVAGSPALLNLAASLAHHKRLLAALAAQQAAAGDALPARLREQLRAKADDLATTLRTILCL</sequence>
<dbReference type="GO" id="GO:0004674">
    <property type="term" value="F:protein serine/threonine kinase activity"/>
    <property type="evidence" value="ECO:0007669"/>
    <property type="project" value="UniProtKB-EC"/>
</dbReference>
<comment type="caution">
    <text evidence="6">The sequence shown here is derived from an EMBL/GenBank/DDBJ whole genome shotgun (WGS) entry which is preliminary data.</text>
</comment>
<dbReference type="OrthoDB" id="248923at2759"/>
<dbReference type="EC" id="2.7.11.1" evidence="1"/>
<organism evidence="6 7">
    <name type="scientific">Micractinium conductrix</name>
    <dbReference type="NCBI Taxonomy" id="554055"/>
    <lineage>
        <taxon>Eukaryota</taxon>
        <taxon>Viridiplantae</taxon>
        <taxon>Chlorophyta</taxon>
        <taxon>core chlorophytes</taxon>
        <taxon>Trebouxiophyceae</taxon>
        <taxon>Chlorellales</taxon>
        <taxon>Chlorellaceae</taxon>
        <taxon>Chlorella clade</taxon>
        <taxon>Micractinium</taxon>
    </lineage>
</organism>
<evidence type="ECO:0000313" key="6">
    <source>
        <dbReference type="EMBL" id="PSC67730.1"/>
    </source>
</evidence>
<name>A0A2P6V0W1_9CHLO</name>
<dbReference type="InterPro" id="IPR011009">
    <property type="entry name" value="Kinase-like_dom_sf"/>
</dbReference>
<proteinExistence type="predicted"/>
<dbReference type="Gene3D" id="1.10.510.10">
    <property type="entry name" value="Transferase(Phosphotransferase) domain 1"/>
    <property type="match status" value="1"/>
</dbReference>
<dbReference type="InterPro" id="IPR050629">
    <property type="entry name" value="STE20/SPS1-PAK"/>
</dbReference>
<evidence type="ECO:0000256" key="3">
    <source>
        <dbReference type="ARBA" id="ARBA00022840"/>
    </source>
</evidence>
<keyword evidence="3 4" id="KW-0067">ATP-binding</keyword>
<dbReference type="PANTHER" id="PTHR48012">
    <property type="entry name" value="STERILE20-LIKE KINASE, ISOFORM B-RELATED"/>
    <property type="match status" value="1"/>
</dbReference>
<reference evidence="6 7" key="1">
    <citation type="journal article" date="2018" name="Plant J.">
        <title>Genome sequences of Chlorella sorokiniana UTEX 1602 and Micractinium conductrix SAG 241.80: implications to maltose excretion by a green alga.</title>
        <authorList>
            <person name="Arriola M.B."/>
            <person name="Velmurugan N."/>
            <person name="Zhang Y."/>
            <person name="Plunkett M.H."/>
            <person name="Hondzo H."/>
            <person name="Barney B.M."/>
        </authorList>
    </citation>
    <scope>NUCLEOTIDE SEQUENCE [LARGE SCALE GENOMIC DNA]</scope>
    <source>
        <strain evidence="6 7">SAG 241.80</strain>
    </source>
</reference>
<dbReference type="GO" id="GO:0005737">
    <property type="term" value="C:cytoplasm"/>
    <property type="evidence" value="ECO:0007669"/>
    <property type="project" value="TreeGrafter"/>
</dbReference>
<keyword evidence="2 4" id="KW-0547">Nucleotide-binding</keyword>
<dbReference type="PROSITE" id="PS50011">
    <property type="entry name" value="PROTEIN_KINASE_DOM"/>
    <property type="match status" value="1"/>
</dbReference>
<evidence type="ECO:0000259" key="5">
    <source>
        <dbReference type="PROSITE" id="PS50011"/>
    </source>
</evidence>
<evidence type="ECO:0000256" key="1">
    <source>
        <dbReference type="ARBA" id="ARBA00012513"/>
    </source>
</evidence>
<dbReference type="PROSITE" id="PS00107">
    <property type="entry name" value="PROTEIN_KINASE_ATP"/>
    <property type="match status" value="1"/>
</dbReference>
<dbReference type="Proteomes" id="UP000239649">
    <property type="component" value="Unassembled WGS sequence"/>
</dbReference>
<dbReference type="FunFam" id="1.10.510.10:FF:000421">
    <property type="entry name" value="Serine/threonine-protein kinase PAK 6"/>
    <property type="match status" value="1"/>
</dbReference>
<dbReference type="EMBL" id="LHPF02000049">
    <property type="protein sequence ID" value="PSC67730.1"/>
    <property type="molecule type" value="Genomic_DNA"/>
</dbReference>
<dbReference type="STRING" id="554055.A0A2P6V0W1"/>
<dbReference type="GO" id="GO:0035556">
    <property type="term" value="P:intracellular signal transduction"/>
    <property type="evidence" value="ECO:0007669"/>
    <property type="project" value="TreeGrafter"/>
</dbReference>
<feature type="binding site" evidence="4">
    <location>
        <position position="63"/>
    </location>
    <ligand>
        <name>ATP</name>
        <dbReference type="ChEBI" id="CHEBI:30616"/>
    </ligand>
</feature>
<dbReference type="PANTHER" id="PTHR48012:SF18">
    <property type="entry name" value="HAPPYHOUR, ISOFORM A"/>
    <property type="match status" value="1"/>
</dbReference>
<evidence type="ECO:0000313" key="7">
    <source>
        <dbReference type="Proteomes" id="UP000239649"/>
    </source>
</evidence>
<dbReference type="InterPro" id="IPR017441">
    <property type="entry name" value="Protein_kinase_ATP_BS"/>
</dbReference>
<accession>A0A2P6V0W1</accession>
<dbReference type="GO" id="GO:0005524">
    <property type="term" value="F:ATP binding"/>
    <property type="evidence" value="ECO:0007669"/>
    <property type="project" value="UniProtKB-UniRule"/>
</dbReference>
<dbReference type="SUPFAM" id="SSF56112">
    <property type="entry name" value="Protein kinase-like (PK-like)"/>
    <property type="match status" value="1"/>
</dbReference>
<dbReference type="AlphaFoldDB" id="A0A2P6V0W1"/>
<gene>
    <name evidence="6" type="ORF">C2E20_8613</name>
</gene>
<dbReference type="SMART" id="SM00220">
    <property type="entry name" value="S_TKc"/>
    <property type="match status" value="1"/>
</dbReference>
<evidence type="ECO:0000256" key="4">
    <source>
        <dbReference type="PROSITE-ProRule" id="PRU10141"/>
    </source>
</evidence>
<protein>
    <recommendedName>
        <fullName evidence="1">non-specific serine/threonine protein kinase</fullName>
        <ecNumber evidence="1">2.7.11.1</ecNumber>
    </recommendedName>
</protein>